<dbReference type="InterPro" id="IPR050336">
    <property type="entry name" value="Chromosome_partition/occlusion"/>
</dbReference>
<evidence type="ECO:0000256" key="2">
    <source>
        <dbReference type="ARBA" id="ARBA00022829"/>
    </source>
</evidence>
<dbReference type="AlphaFoldDB" id="A0A1G2Q914"/>
<dbReference type="InterPro" id="IPR004437">
    <property type="entry name" value="ParB/RepB/Spo0J"/>
</dbReference>
<dbReference type="InterPro" id="IPR036086">
    <property type="entry name" value="ParB/Sulfiredoxin_sf"/>
</dbReference>
<dbReference type="SUPFAM" id="SSF109709">
    <property type="entry name" value="KorB DNA-binding domain-like"/>
    <property type="match status" value="1"/>
</dbReference>
<dbReference type="InterPro" id="IPR003115">
    <property type="entry name" value="ParB_N"/>
</dbReference>
<feature type="domain" description="HTH cro/C1-type" evidence="4">
    <location>
        <begin position="150"/>
        <end position="179"/>
    </location>
</feature>
<dbReference type="EMBL" id="MHTF01000022">
    <property type="protein sequence ID" value="OHA56983.1"/>
    <property type="molecule type" value="Genomic_DNA"/>
</dbReference>
<protein>
    <recommendedName>
        <fullName evidence="4">HTH cro/C1-type domain-containing protein</fullName>
    </recommendedName>
</protein>
<gene>
    <name evidence="5" type="ORF">A2588_02950</name>
</gene>
<comment type="caution">
    <text evidence="5">The sequence shown here is derived from an EMBL/GenBank/DDBJ whole genome shotgun (WGS) entry which is preliminary data.</text>
</comment>
<evidence type="ECO:0000313" key="5">
    <source>
        <dbReference type="EMBL" id="OHA56983.1"/>
    </source>
</evidence>
<reference evidence="5 6" key="1">
    <citation type="journal article" date="2016" name="Nat. Commun.">
        <title>Thousands of microbial genomes shed light on interconnected biogeochemical processes in an aquifer system.</title>
        <authorList>
            <person name="Anantharaman K."/>
            <person name="Brown C.T."/>
            <person name="Hug L.A."/>
            <person name="Sharon I."/>
            <person name="Castelle C.J."/>
            <person name="Probst A.J."/>
            <person name="Thomas B.C."/>
            <person name="Singh A."/>
            <person name="Wilkins M.J."/>
            <person name="Karaoz U."/>
            <person name="Brodie E.L."/>
            <person name="Williams K.H."/>
            <person name="Hubbard S.S."/>
            <person name="Banfield J.F."/>
        </authorList>
    </citation>
    <scope>NUCLEOTIDE SEQUENCE [LARGE SCALE GENOMIC DNA]</scope>
</reference>
<proteinExistence type="inferred from homology"/>
<dbReference type="InterPro" id="IPR001387">
    <property type="entry name" value="Cro/C1-type_HTH"/>
</dbReference>
<dbReference type="GO" id="GO:0003677">
    <property type="term" value="F:DNA binding"/>
    <property type="evidence" value="ECO:0007669"/>
    <property type="project" value="UniProtKB-KW"/>
</dbReference>
<dbReference type="CDD" id="cd16393">
    <property type="entry name" value="SPO0J_N"/>
    <property type="match status" value="1"/>
</dbReference>
<evidence type="ECO:0000313" key="6">
    <source>
        <dbReference type="Proteomes" id="UP000176772"/>
    </source>
</evidence>
<dbReference type="GO" id="GO:0007059">
    <property type="term" value="P:chromosome segregation"/>
    <property type="evidence" value="ECO:0007669"/>
    <property type="project" value="UniProtKB-KW"/>
</dbReference>
<dbReference type="Gene3D" id="1.10.10.2830">
    <property type="match status" value="1"/>
</dbReference>
<dbReference type="GO" id="GO:0005694">
    <property type="term" value="C:chromosome"/>
    <property type="evidence" value="ECO:0007669"/>
    <property type="project" value="TreeGrafter"/>
</dbReference>
<organism evidence="5 6">
    <name type="scientific">Candidatus Veblenbacteria bacterium RIFOXYD1_FULL_43_11</name>
    <dbReference type="NCBI Taxonomy" id="1802429"/>
    <lineage>
        <taxon>Bacteria</taxon>
        <taxon>Candidatus Vebleniibacteriota</taxon>
    </lineage>
</organism>
<dbReference type="NCBIfam" id="TIGR00180">
    <property type="entry name" value="parB_part"/>
    <property type="match status" value="1"/>
</dbReference>
<evidence type="ECO:0000256" key="1">
    <source>
        <dbReference type="ARBA" id="ARBA00006295"/>
    </source>
</evidence>
<accession>A0A1G2Q914</accession>
<dbReference type="FunFam" id="1.10.10.2830:FF:000001">
    <property type="entry name" value="Chromosome partitioning protein ParB"/>
    <property type="match status" value="1"/>
</dbReference>
<dbReference type="Pfam" id="PF17762">
    <property type="entry name" value="HTH_ParB"/>
    <property type="match status" value="1"/>
</dbReference>
<dbReference type="CDD" id="cd00093">
    <property type="entry name" value="HTH_XRE"/>
    <property type="match status" value="1"/>
</dbReference>
<keyword evidence="2" id="KW-0159">Chromosome partition</keyword>
<sequence length="298" mass="33201">MAKSFQLGKGLSALIPSKRIGDEPKTSVSETVHVQSVPASASNVQKISLQLIEPNKQQPRKQFDEAGLSELVASIKVHGILQPLVVTLLANGRYQLVVGERRWRAAQQAGLTEVPVIIRQTGEQERLELALVENIQRQNLNPLEEAAAYRRLQDEFNLTQEQVAKQVGKSRSQVANIERLLTLSPAIQQALQEGRITVGHAKVILSLPTQAEQEKFFASIVREGLPVHLAELKAQGVRVRSHQHRVGTVSPELRNLEQRLQAKLGTRVKIRGTPQRGLIEIVFYSQEELADLMSKLDR</sequence>
<dbReference type="Pfam" id="PF23552">
    <property type="entry name" value="ParB_C"/>
    <property type="match status" value="1"/>
</dbReference>
<dbReference type="Pfam" id="PF02195">
    <property type="entry name" value="ParB_N"/>
    <property type="match status" value="1"/>
</dbReference>
<evidence type="ECO:0000259" key="4">
    <source>
        <dbReference type="PROSITE" id="PS50943"/>
    </source>
</evidence>
<dbReference type="SMART" id="SM00470">
    <property type="entry name" value="ParB"/>
    <property type="match status" value="1"/>
</dbReference>
<evidence type="ECO:0000256" key="3">
    <source>
        <dbReference type="ARBA" id="ARBA00023125"/>
    </source>
</evidence>
<name>A0A1G2Q914_9BACT</name>
<dbReference type="InterPro" id="IPR041468">
    <property type="entry name" value="HTH_ParB/Spo0J"/>
</dbReference>
<dbReference type="PROSITE" id="PS50943">
    <property type="entry name" value="HTH_CROC1"/>
    <property type="match status" value="1"/>
</dbReference>
<dbReference type="InterPro" id="IPR057240">
    <property type="entry name" value="ParB_dimer_C"/>
</dbReference>
<dbReference type="SUPFAM" id="SSF110849">
    <property type="entry name" value="ParB/Sulfiredoxin"/>
    <property type="match status" value="1"/>
</dbReference>
<dbReference type="GO" id="GO:0045881">
    <property type="term" value="P:positive regulation of sporulation resulting in formation of a cellular spore"/>
    <property type="evidence" value="ECO:0007669"/>
    <property type="project" value="TreeGrafter"/>
</dbReference>
<dbReference type="Gene3D" id="3.90.1530.30">
    <property type="match status" value="1"/>
</dbReference>
<dbReference type="Proteomes" id="UP000176772">
    <property type="component" value="Unassembled WGS sequence"/>
</dbReference>
<dbReference type="PANTHER" id="PTHR33375:SF1">
    <property type="entry name" value="CHROMOSOME-PARTITIONING PROTEIN PARB-RELATED"/>
    <property type="match status" value="1"/>
</dbReference>
<keyword evidence="3" id="KW-0238">DNA-binding</keyword>
<dbReference type="FunFam" id="3.90.1530.30:FF:000001">
    <property type="entry name" value="Chromosome partitioning protein ParB"/>
    <property type="match status" value="1"/>
</dbReference>
<dbReference type="PANTHER" id="PTHR33375">
    <property type="entry name" value="CHROMOSOME-PARTITIONING PROTEIN PARB-RELATED"/>
    <property type="match status" value="1"/>
</dbReference>
<comment type="similarity">
    <text evidence="1">Belongs to the ParB family.</text>
</comment>